<dbReference type="RefSeq" id="WP_013432627.1">
    <property type="nucleotide sequence ID" value="NC_014721.1"/>
</dbReference>
<organism evidence="1 2">
    <name type="scientific">Caldicellulosiruptor acetigenus (strain ATCC 700853 / DSM 12137 / I77R1B)</name>
    <name type="common">Caldicellulosiruptor kristjanssonii</name>
    <dbReference type="NCBI Taxonomy" id="632335"/>
    <lineage>
        <taxon>Bacteria</taxon>
        <taxon>Bacillati</taxon>
        <taxon>Bacillota</taxon>
        <taxon>Bacillota incertae sedis</taxon>
        <taxon>Caldicellulosiruptorales</taxon>
        <taxon>Caldicellulosiruptoraceae</taxon>
        <taxon>Caldicellulosiruptor</taxon>
    </lineage>
</organism>
<dbReference type="KEGG" id="cki:Calkr_1339"/>
<dbReference type="HOGENOM" id="CLU_3096700_0_0_9"/>
<dbReference type="Proteomes" id="UP000009256">
    <property type="component" value="Chromosome"/>
</dbReference>
<dbReference type="EMBL" id="CP002326">
    <property type="protein sequence ID" value="ADQ40845.1"/>
    <property type="molecule type" value="Genomic_DNA"/>
</dbReference>
<sequence length="51" mass="5680">MQIRKINNCKILKTTVLILLLVLVPILYNLNIVAAENTSENNKSGIVTLKT</sequence>
<name>E4S872_CALA7</name>
<dbReference type="STRING" id="632335.Calkr_1339"/>
<accession>E4S872</accession>
<proteinExistence type="predicted"/>
<evidence type="ECO:0000313" key="1">
    <source>
        <dbReference type="EMBL" id="ADQ40845.1"/>
    </source>
</evidence>
<reference key="1">
    <citation type="submission" date="2010-11" db="EMBL/GenBank/DDBJ databases">
        <title>Complete sequence of chromosome of Caldicellulosiruptor kristjanssonii 177R1B.</title>
        <authorList>
            <consortium name="US DOE Joint Genome Institute"/>
            <person name="Lucas S."/>
            <person name="Copeland A."/>
            <person name="Lapidus A."/>
            <person name="Cheng J.-F."/>
            <person name="Bruce D."/>
            <person name="Goodwin L."/>
            <person name="Pitluck S."/>
            <person name="Davenport K."/>
            <person name="Detter J.C."/>
            <person name="Han C."/>
            <person name="Tapia R."/>
            <person name="Land M."/>
            <person name="Hauser L."/>
            <person name="Jeffries C."/>
            <person name="Kyrpides N."/>
            <person name="Ivanova N."/>
            <person name="Mikhailova N."/>
            <person name="Blumer-Schuette S.E."/>
            <person name="Kelly R.M."/>
            <person name="Woyke T."/>
        </authorList>
    </citation>
    <scope>NUCLEOTIDE SEQUENCE</scope>
    <source>
        <strain>177R1B</strain>
    </source>
</reference>
<gene>
    <name evidence="1" type="ordered locus">Calkr_1339</name>
</gene>
<evidence type="ECO:0000313" key="2">
    <source>
        <dbReference type="Proteomes" id="UP000009256"/>
    </source>
</evidence>
<dbReference type="AlphaFoldDB" id="E4S872"/>
<protein>
    <submittedName>
        <fullName evidence="1">Uncharacterized protein</fullName>
    </submittedName>
</protein>
<reference evidence="1 2" key="2">
    <citation type="journal article" date="2011" name="J. Bacteriol.">
        <title>Complete genome sequences for the anaerobic, extremely thermophilic plant biomass-degrading bacteria Caldicellulosiruptor hydrothermalis, Caldicellulosiruptor kristjanssonii, Caldicellulosiruptor kronotskyensis, Caldicellulosiruptor owensenis, and Caldicellulosiruptor lactoaceticus.</title>
        <authorList>
            <person name="Blumer-Schuette S.E."/>
            <person name="Ozdemir I."/>
            <person name="Mistry D."/>
            <person name="Lucas S."/>
            <person name="Lapidus A."/>
            <person name="Cheng J.F."/>
            <person name="Goodwin L.A."/>
            <person name="Pitluck S."/>
            <person name="Land M.L."/>
            <person name="Hauser L.J."/>
            <person name="Woyke T."/>
            <person name="Mikhailova N."/>
            <person name="Pati A."/>
            <person name="Kyrpides N.C."/>
            <person name="Ivanova N."/>
            <person name="Detter J.C."/>
            <person name="Walston-Davenport K."/>
            <person name="Han S."/>
            <person name="Adams M.W."/>
            <person name="Kelly R.M."/>
        </authorList>
    </citation>
    <scope>NUCLEOTIDE SEQUENCE [LARGE SCALE GENOMIC DNA]</scope>
    <source>
        <strain evidence="2">ATCC 700853 / DSM 12137 / I77R1B</strain>
    </source>
</reference>
<keyword evidence="2" id="KW-1185">Reference proteome</keyword>